<protein>
    <submittedName>
        <fullName evidence="1">Uncharacterized protein</fullName>
    </submittedName>
</protein>
<dbReference type="Proteomes" id="UP000309561">
    <property type="component" value="Unassembled WGS sequence"/>
</dbReference>
<comment type="caution">
    <text evidence="1">The sequence shown here is derived from an EMBL/GenBank/DDBJ whole genome shotgun (WGS) entry which is preliminary data.</text>
</comment>
<dbReference type="AlphaFoldDB" id="A0A4U2Z2I0"/>
<dbReference type="RefSeq" id="WP_137015359.1">
    <property type="nucleotide sequence ID" value="NZ_SZPX01000009.1"/>
</dbReference>
<evidence type="ECO:0000313" key="1">
    <source>
        <dbReference type="EMBL" id="TKI68278.1"/>
    </source>
</evidence>
<organism evidence="1 2">
    <name type="scientific">Sulfurimonas crateris</name>
    <dbReference type="NCBI Taxonomy" id="2574727"/>
    <lineage>
        <taxon>Bacteria</taxon>
        <taxon>Pseudomonadati</taxon>
        <taxon>Campylobacterota</taxon>
        <taxon>Epsilonproteobacteria</taxon>
        <taxon>Campylobacterales</taxon>
        <taxon>Sulfurimonadaceae</taxon>
        <taxon>Sulfurimonas</taxon>
    </lineage>
</organism>
<evidence type="ECO:0000313" key="2">
    <source>
        <dbReference type="Proteomes" id="UP000309561"/>
    </source>
</evidence>
<gene>
    <name evidence="1" type="ORF">FCU45_11270</name>
</gene>
<dbReference type="EMBL" id="SZPX01000009">
    <property type="protein sequence ID" value="TKI68278.1"/>
    <property type="molecule type" value="Genomic_DNA"/>
</dbReference>
<accession>A0A4U2Z2I0</accession>
<name>A0A4U2Z2I0_9BACT</name>
<reference evidence="1 2" key="1">
    <citation type="submission" date="2019-04" db="EMBL/GenBank/DDBJ databases">
        <title>Sulfurimonas crateris sp. nov. a facultative anaerobic sulfur-oxidizing chemolithautotrophic bacterium isolated from a terrestrial mud vulcano.</title>
        <authorList>
            <person name="Ratnikova N.M."/>
            <person name="Slobodkin A.I."/>
            <person name="Merkel A.Y."/>
            <person name="Novikov A."/>
            <person name="Bonch-Osmolovskaya E.A."/>
            <person name="Slobodkina G.B."/>
        </authorList>
    </citation>
    <scope>NUCLEOTIDE SEQUENCE [LARGE SCALE GENOMIC DNA]</scope>
    <source>
        <strain evidence="1 2">SN118</strain>
    </source>
</reference>
<sequence length="206" mass="23492">MKKFNLFKEIITVDKNSLQVAIDTQKTFGIDIGGKICHEPFTTDDILIYIGIPDTKAALCEALGRKYQVVEDGSRVLIKAFSNWQEIIGFNTPRATYDDTTGDGVDEFSTKEMEDIGWHAAEFNINYRTLVELLEEKCEGTLICIEQEDPYQFSGLGFISEKKHAAETLFEYCQKEVKRLIEEDEDFAKESLNDDELEAAEFFKAL</sequence>
<proteinExistence type="predicted"/>
<keyword evidence="2" id="KW-1185">Reference proteome</keyword>
<dbReference type="OrthoDB" id="5334176at2"/>